<dbReference type="EMBL" id="GEDG01006773">
    <property type="protein sequence ID" value="JAP31714.1"/>
    <property type="molecule type" value="Transcribed_RNA"/>
</dbReference>
<organism evidence="1">
    <name type="scientific">Solanum chacoense</name>
    <name type="common">Chaco potato</name>
    <dbReference type="NCBI Taxonomy" id="4108"/>
    <lineage>
        <taxon>Eukaryota</taxon>
        <taxon>Viridiplantae</taxon>
        <taxon>Streptophyta</taxon>
        <taxon>Embryophyta</taxon>
        <taxon>Tracheophyta</taxon>
        <taxon>Spermatophyta</taxon>
        <taxon>Magnoliopsida</taxon>
        <taxon>eudicotyledons</taxon>
        <taxon>Gunneridae</taxon>
        <taxon>Pentapetalae</taxon>
        <taxon>asterids</taxon>
        <taxon>lamiids</taxon>
        <taxon>Solanales</taxon>
        <taxon>Solanaceae</taxon>
        <taxon>Solanoideae</taxon>
        <taxon>Solaneae</taxon>
        <taxon>Solanum</taxon>
    </lineage>
</organism>
<proteinExistence type="predicted"/>
<evidence type="ECO:0000313" key="1">
    <source>
        <dbReference type="EMBL" id="JAP31714.1"/>
    </source>
</evidence>
<protein>
    <submittedName>
        <fullName evidence="1">Putative ovule protein</fullName>
    </submittedName>
</protein>
<name>A0A0V0IGF3_SOLCH</name>
<dbReference type="AlphaFoldDB" id="A0A0V0IGF3"/>
<sequence length="92" mass="10741">MFYLHTSPHYFFMYLYPSTYPLQLTSCTSSLGINAHPLHMLKPSQSRFPHLVHHRGRSHLLPNNLIPNLATPSMPTHLSQHPHLHNMHHMNM</sequence>
<reference evidence="1" key="1">
    <citation type="submission" date="2015-12" db="EMBL/GenBank/DDBJ databases">
        <title>Gene expression during late stages of embryo sac development: a critical building block for successful pollen-pistil interactions.</title>
        <authorList>
            <person name="Liu Y."/>
            <person name="Joly V."/>
            <person name="Sabar M."/>
            <person name="Matton D.P."/>
        </authorList>
    </citation>
    <scope>NUCLEOTIDE SEQUENCE</scope>
</reference>
<accession>A0A0V0IGF3</accession>